<dbReference type="InterPro" id="IPR003913">
    <property type="entry name" value="Tuberin"/>
</dbReference>
<feature type="transmembrane region" description="Helical" evidence="8">
    <location>
        <begin position="2477"/>
        <end position="2500"/>
    </location>
</feature>
<dbReference type="GO" id="GO:0051898">
    <property type="term" value="P:negative regulation of phosphatidylinositol 3-kinase/protein kinase B signal transduction"/>
    <property type="evidence" value="ECO:0007669"/>
    <property type="project" value="TreeGrafter"/>
</dbReference>
<dbReference type="Pfam" id="PF11864">
    <property type="entry name" value="DUF3384"/>
    <property type="match status" value="1"/>
</dbReference>
<dbReference type="InterPro" id="IPR027107">
    <property type="entry name" value="Tuberin/Ral-act_asu"/>
</dbReference>
<dbReference type="SUPFAM" id="SSF48371">
    <property type="entry name" value="ARM repeat"/>
    <property type="match status" value="2"/>
</dbReference>
<evidence type="ECO:0000259" key="10">
    <source>
        <dbReference type="PROSITE" id="PS51847"/>
    </source>
</evidence>
<feature type="compositionally biased region" description="Basic and acidic residues" evidence="7">
    <location>
        <begin position="122"/>
        <end position="135"/>
    </location>
</feature>
<proteinExistence type="predicted"/>
<sequence length="2524" mass="284213">GSLDEEKGNGDASPKRFAFSSKGIRQRIQHHLGETSPVKEFLQQRFGRRSSSFDNSQYEGSWSRFQEWKGKLAGTVEGKLGEHLKHITSLKRLSEKTEPEAGTEQEGMRKGGKECSDDEEGFEKVGNEPHSRKGLLDVNLPSPDESYETLKSFTSTPSTNSETGIFEDAQEFAMLGKELGPLTKWEKLQSYFSIAPGQSRRKLIFGGCILAFVLGWMLETDAKHKYNQETFEMAQLRPIYMTLEGTLLCISNTGAQIPMRAMHNEEPIKAKFSFHRVYDLKGSQVMLLPENLARKRLWSKKFPIHIRLAKKCLLKENVKMGKENVSLLAKALNVTTSLDSEEHIINPPVSLGSSLRAIVEEQPLQEASKTPDPSHTSLGAEGPWNESESNSESEEEDEENQTRRALTKKKKRPSESWRNLHSSTRKDLLIFARTAREKEDWFRHLTAGSKDVAMEVSIPSFDSTQQQFFQRLAGSLGIPVDSLSPPRPGKTLSFDLYMERVLPQHKDNDPTKPLTEINRQPRSMMKELDFETLDPLDRASDLQWLNAFVARLFFDFLCDCTYAAKVKDRLQQKLSRLRLPSVVEGLTITELDLGSQVPMIHRASLPWSNERGFWVALDLSYDGGFRMTLEGKINLRKILDEESDATVACEDSQLDSLTTTSQRKRSPPKQQSLCVFFLTSSSSGVDYMSPESSPEVTTPQLPNESDRHMNRLIQKIRAFPIMDSVKKSQYVQWGVDKLAKTPLILQVELHKILGTLHVNVPLPPCDRLWWGFASRPQVVLTAIPKVGERILTITQIVELIEKKLVEQLEDRLKQFFSKLSKGGGLSRPFQETFHVTPHVLESISASSQRPLGERLKNIRELSENVALRRIEENGIEAIWKEVKDLLAGEYNQEARHTCWELLHSLVSGQSERLTGPMRAIFFSVVATHMDPEDVEPRLELLKVLTENGKDFRYFEENVGSLFLHLLPEIQDHAADRISDFLELLSNVIKFNTAYIDSEIIAGFVNSMCLICGRMSKTQEGEASLLVLEAVLCYSYLPSEALPSFITTLCRLANNPHFCASAWKLMRKLLGTNMGHSAVYTMCAMLQSPSHLADIYLLRGAIFFLSMSLWGTQQALNANHPLVNFEVTLTLTRLIKKYGKEQNHVAWSLILDIIEKILAQLTARNVNEVADALDKLICTIEDLECQGKFGESPDRLYDLIESASLKRREESVLHLLEYRKRTIQPVTIDWLPKLISMVDKYYVQETRPAIRLHMLSILKDVVRMNSPLYEEELLEKIVLPSLENLELEPDIDVREQATEFLVQLALTCQSKKCFEILDILEQVIKHPFEMRSEKAGDTVHIVHENEVRDVQSAIVGLTKIFKSKMYALPSTHAIRAYKLLVSHLIAHYKKPVVFGNTSTIRYIILECFMCVRADGSYHLGYKDDDKDSELKYSPYLLVDHKTGEVPASKAPPMSPAPTPYPQCVTTVLSLTQACQAIVFALREEKNWKVLKLLLDSLPDVMQNKALTLSRHGNDIHYLADALCALILDKSMRLPESLQDTPPNFFKSDFQNHVFPALASLVSYHHLLEPELQTRLVMCLQAGLSSKSAVICISALMLCALEMGNTMHKCMPQILLSLSKISATIHIAIPVLEFLSTLIRLPHVYKSFVEDQYMTIFAIALPYTNPFKFGLYTVSLAHHVTAIWFLKCQLPSRKTFVRYIKKGLESNISEVKPPAAEAPTQQAPCSPQKVVQPLAHADKDEGPHRPRSSSLHERVSSRKSKPDQGRPLSGQHSLEGGIMGRPQVDEKMLHFHKELLQTTLDLMARYTFASPSAIPKRFSAVLTHTVTLLSAAVEALLQNGCSDTWLLTNQLVTITTSSCRGKPWRNQLCDKCHILCSKNQLPLTSFPLEEENGRDGEGKRRRHQSEYFSASKRSSIPTVKDDLALSSSPSHAPFLRASLEESTGKVGNCCTCWCQGWAEIVIRRPTGVTSWVMRLQNSYENNLLALFPKKEGIQLLKTHVHHERSSEEEDEQMDMESDRNGGEPHSPVRRVQSSPGSKPKHLHVRRLDWNKSPESIAPRPILEGASGHRDRSATVGGLPQALSTQKRDNAASALTPRFLFLQLYYGGHFGTDACRPLPLPKTPMMERSLNVLDRITPYETYKIGVVYVGPGQADKEAQILGNPHGSVRYVEFLEGLGDVIDLTQVNKQQTFLGGLETNGSDGKYGITWKDEVMQVIFHVATLMPTRESDLEGNGKKLHIGNDHVLIVYNESGLPYNMSTIKVLSLGQFIFACVEIEPLAHETNVVRVRAKPELQQLLVHSEPKAISNASLSTLVRQMALHVNLGAMVLQSIESGHGKGPYASNWLERLRSLQRLRGKIEGSALVASTSCLPAAVDFTEFRLLPSCFGTIRCLHDLGILLAHLPSQVTVLLVCLLQSMVEAFSPVFGIFKFTLPLGKFFLETLDRARKMPQDIDMFRLSLFLGFESGLSGSPLVRRCKGMILGQVFWCGPVIFIFLFVLRLIVQRAVDEPIIHHRVRTGATMHTLTA</sequence>
<keyword evidence="6 8" id="KW-0472">Membrane</keyword>
<feature type="region of interest" description="Disordered" evidence="7">
    <location>
        <begin position="1709"/>
        <end position="1728"/>
    </location>
</feature>
<evidence type="ECO:0000256" key="4">
    <source>
        <dbReference type="ARBA" id="ARBA00023055"/>
    </source>
</evidence>
<dbReference type="GO" id="GO:0033596">
    <property type="term" value="C:TSC1-TSC2 complex"/>
    <property type="evidence" value="ECO:0007669"/>
    <property type="project" value="InterPro"/>
</dbReference>
<feature type="compositionally biased region" description="Basic and acidic residues" evidence="7">
    <location>
        <begin position="1734"/>
        <end position="1762"/>
    </location>
</feature>
<dbReference type="PANTHER" id="PTHR10063:SF0">
    <property type="entry name" value="TUBERIN"/>
    <property type="match status" value="1"/>
</dbReference>
<feature type="region of interest" description="Disordered" evidence="7">
    <location>
        <begin position="1734"/>
        <end position="1776"/>
    </location>
</feature>
<keyword evidence="3" id="KW-0343">GTPase activation</keyword>
<dbReference type="InterPro" id="IPR035974">
    <property type="entry name" value="Rap/Ran-GAP_sf"/>
</dbReference>
<gene>
    <name evidence="11" type="ORF">DSTB1V02_LOCUS7222</name>
</gene>
<feature type="region of interest" description="Disordered" evidence="7">
    <location>
        <begin position="364"/>
        <end position="419"/>
    </location>
</feature>
<feature type="domain" description="SMP-LTD" evidence="10">
    <location>
        <begin position="538"/>
        <end position="836"/>
    </location>
</feature>
<dbReference type="EMBL" id="CAJPEV010001440">
    <property type="protein sequence ID" value="CAG0892665.1"/>
    <property type="molecule type" value="Genomic_DNA"/>
</dbReference>
<dbReference type="Gene3D" id="3.40.50.11210">
    <property type="entry name" value="Rap/Ran-GAP"/>
    <property type="match status" value="1"/>
</dbReference>
<feature type="domain" description="Rap-GAP" evidence="9">
    <location>
        <begin position="2127"/>
        <end position="2360"/>
    </location>
</feature>
<dbReference type="PROSITE" id="PS51847">
    <property type="entry name" value="SMP"/>
    <property type="match status" value="1"/>
</dbReference>
<dbReference type="CDD" id="cd21675">
    <property type="entry name" value="SMP_TEX2"/>
    <property type="match status" value="1"/>
</dbReference>
<feature type="region of interest" description="Disordered" evidence="7">
    <location>
        <begin position="1"/>
        <end position="23"/>
    </location>
</feature>
<dbReference type="InterPro" id="IPR016024">
    <property type="entry name" value="ARM-type_fold"/>
</dbReference>
<dbReference type="FunFam" id="3.40.50.11210:FF:000001">
    <property type="entry name" value="Ral GTPase-activating protein subunit alpha-1 isoform 1"/>
    <property type="match status" value="1"/>
</dbReference>
<dbReference type="InterPro" id="IPR024584">
    <property type="entry name" value="Tuberin_N"/>
</dbReference>
<feature type="compositionally biased region" description="Acidic residues" evidence="7">
    <location>
        <begin position="2004"/>
        <end position="2013"/>
    </location>
</feature>
<keyword evidence="5" id="KW-0446">Lipid-binding</keyword>
<dbReference type="GO" id="GO:0051056">
    <property type="term" value="P:regulation of small GTPase mediated signal transduction"/>
    <property type="evidence" value="ECO:0007669"/>
    <property type="project" value="InterPro"/>
</dbReference>
<dbReference type="GO" id="GO:0046627">
    <property type="term" value="P:negative regulation of insulin receptor signaling pathway"/>
    <property type="evidence" value="ECO:0007669"/>
    <property type="project" value="TreeGrafter"/>
</dbReference>
<keyword evidence="8" id="KW-0812">Transmembrane</keyword>
<feature type="non-terminal residue" evidence="11">
    <location>
        <position position="1"/>
    </location>
</feature>
<comment type="subcellular location">
    <subcellularLocation>
        <location evidence="1">Membrane</location>
    </subcellularLocation>
</comment>
<evidence type="ECO:0000256" key="8">
    <source>
        <dbReference type="SAM" id="Phobius"/>
    </source>
</evidence>
<dbReference type="GO" id="GO:0016020">
    <property type="term" value="C:membrane"/>
    <property type="evidence" value="ECO:0007669"/>
    <property type="project" value="UniProtKB-SubCell"/>
</dbReference>
<dbReference type="EMBL" id="LR900957">
    <property type="protein sequence ID" value="CAD7247391.1"/>
    <property type="molecule type" value="Genomic_DNA"/>
</dbReference>
<dbReference type="GO" id="GO:0006869">
    <property type="term" value="P:lipid transport"/>
    <property type="evidence" value="ECO:0007669"/>
    <property type="project" value="UniProtKB-KW"/>
</dbReference>
<dbReference type="GO" id="GO:0005096">
    <property type="term" value="F:GTPase activator activity"/>
    <property type="evidence" value="ECO:0007669"/>
    <property type="project" value="UniProtKB-KW"/>
</dbReference>
<dbReference type="Pfam" id="PF03542">
    <property type="entry name" value="Tuberin"/>
    <property type="match status" value="1"/>
</dbReference>
<dbReference type="Proteomes" id="UP000677054">
    <property type="component" value="Unassembled WGS sequence"/>
</dbReference>
<dbReference type="OrthoDB" id="5797019at2759"/>
<dbReference type="GO" id="GO:0030178">
    <property type="term" value="P:negative regulation of Wnt signaling pathway"/>
    <property type="evidence" value="ECO:0007669"/>
    <property type="project" value="TreeGrafter"/>
</dbReference>
<dbReference type="GO" id="GO:0051726">
    <property type="term" value="P:regulation of cell cycle"/>
    <property type="evidence" value="ECO:0007669"/>
    <property type="project" value="TreeGrafter"/>
</dbReference>
<accession>A0A7R8XGL8</accession>
<keyword evidence="2" id="KW-0813">Transport</keyword>
<evidence type="ECO:0000256" key="1">
    <source>
        <dbReference type="ARBA" id="ARBA00004370"/>
    </source>
</evidence>
<feature type="region of interest" description="Disordered" evidence="7">
    <location>
        <begin position="1997"/>
        <end position="2039"/>
    </location>
</feature>
<feature type="region of interest" description="Disordered" evidence="7">
    <location>
        <begin position="2053"/>
        <end position="2073"/>
    </location>
</feature>
<dbReference type="GO" id="GO:0008289">
    <property type="term" value="F:lipid binding"/>
    <property type="evidence" value="ECO:0007669"/>
    <property type="project" value="UniProtKB-KW"/>
</dbReference>
<reference evidence="11" key="1">
    <citation type="submission" date="2020-11" db="EMBL/GenBank/DDBJ databases">
        <authorList>
            <person name="Tran Van P."/>
        </authorList>
    </citation>
    <scope>NUCLEOTIDE SEQUENCE</scope>
</reference>
<dbReference type="InterPro" id="IPR000331">
    <property type="entry name" value="Rap/Ran_GAP_dom"/>
</dbReference>
<dbReference type="PROSITE" id="PS50085">
    <property type="entry name" value="RAPGAP"/>
    <property type="match status" value="1"/>
</dbReference>
<dbReference type="PRINTS" id="PR01431">
    <property type="entry name" value="TUBERIN"/>
</dbReference>
<evidence type="ECO:0000313" key="12">
    <source>
        <dbReference type="Proteomes" id="UP000677054"/>
    </source>
</evidence>
<feature type="compositionally biased region" description="Low complexity" evidence="7">
    <location>
        <begin position="1711"/>
        <end position="1722"/>
    </location>
</feature>
<evidence type="ECO:0000256" key="2">
    <source>
        <dbReference type="ARBA" id="ARBA00022448"/>
    </source>
</evidence>
<dbReference type="GO" id="GO:0032007">
    <property type="term" value="P:negative regulation of TOR signaling"/>
    <property type="evidence" value="ECO:0007669"/>
    <property type="project" value="InterPro"/>
</dbReference>
<dbReference type="PANTHER" id="PTHR10063">
    <property type="entry name" value="TUBERIN"/>
    <property type="match status" value="1"/>
</dbReference>
<dbReference type="InterPro" id="IPR031468">
    <property type="entry name" value="SMP_LBD"/>
</dbReference>
<feature type="region of interest" description="Disordered" evidence="7">
    <location>
        <begin position="91"/>
        <end position="139"/>
    </location>
</feature>
<evidence type="ECO:0000259" key="9">
    <source>
        <dbReference type="PROSITE" id="PS50085"/>
    </source>
</evidence>
<evidence type="ECO:0000256" key="3">
    <source>
        <dbReference type="ARBA" id="ARBA00022468"/>
    </source>
</evidence>
<dbReference type="GO" id="GO:0005634">
    <property type="term" value="C:nucleus"/>
    <property type="evidence" value="ECO:0007669"/>
    <property type="project" value="InterPro"/>
</dbReference>
<dbReference type="InterPro" id="IPR018515">
    <property type="entry name" value="Tuberin-type_domain"/>
</dbReference>
<keyword evidence="4" id="KW-0445">Lipid transport</keyword>
<keyword evidence="12" id="KW-1185">Reference proteome</keyword>
<feature type="compositionally biased region" description="Basic and acidic residues" evidence="7">
    <location>
        <begin position="106"/>
        <end position="115"/>
    </location>
</feature>
<feature type="compositionally biased region" description="Polar residues" evidence="7">
    <location>
        <begin position="365"/>
        <end position="377"/>
    </location>
</feature>
<name>A0A7R8XGL8_9CRUS</name>
<evidence type="ECO:0000256" key="5">
    <source>
        <dbReference type="ARBA" id="ARBA00023121"/>
    </source>
</evidence>
<feature type="compositionally biased region" description="Acidic residues" evidence="7">
    <location>
        <begin position="389"/>
        <end position="399"/>
    </location>
</feature>
<protein>
    <submittedName>
        <fullName evidence="11">Uncharacterized protein</fullName>
    </submittedName>
</protein>
<dbReference type="SUPFAM" id="SSF111347">
    <property type="entry name" value="Rap/Ran-GAP"/>
    <property type="match status" value="1"/>
</dbReference>
<feature type="non-terminal residue" evidence="11">
    <location>
        <position position="2524"/>
    </location>
</feature>
<feature type="region of interest" description="Disordered" evidence="7">
    <location>
        <begin position="1885"/>
        <end position="1906"/>
    </location>
</feature>
<evidence type="ECO:0000313" key="11">
    <source>
        <dbReference type="EMBL" id="CAD7247391.1"/>
    </source>
</evidence>
<evidence type="ECO:0000256" key="7">
    <source>
        <dbReference type="SAM" id="MobiDB-lite"/>
    </source>
</evidence>
<dbReference type="Pfam" id="PF02145">
    <property type="entry name" value="Rap_GAP"/>
    <property type="match status" value="1"/>
</dbReference>
<keyword evidence="8" id="KW-1133">Transmembrane helix</keyword>
<organism evidence="11">
    <name type="scientific">Darwinula stevensoni</name>
    <dbReference type="NCBI Taxonomy" id="69355"/>
    <lineage>
        <taxon>Eukaryota</taxon>
        <taxon>Metazoa</taxon>
        <taxon>Ecdysozoa</taxon>
        <taxon>Arthropoda</taxon>
        <taxon>Crustacea</taxon>
        <taxon>Oligostraca</taxon>
        <taxon>Ostracoda</taxon>
        <taxon>Podocopa</taxon>
        <taxon>Podocopida</taxon>
        <taxon>Darwinulocopina</taxon>
        <taxon>Darwinuloidea</taxon>
        <taxon>Darwinulidae</taxon>
        <taxon>Darwinula</taxon>
    </lineage>
</organism>
<evidence type="ECO:0000256" key="6">
    <source>
        <dbReference type="ARBA" id="ARBA00023136"/>
    </source>
</evidence>